<keyword evidence="2" id="KW-1185">Reference proteome</keyword>
<comment type="caution">
    <text evidence="1">The sequence shown here is derived from an EMBL/GenBank/DDBJ whole genome shotgun (WGS) entry which is preliminary data.</text>
</comment>
<dbReference type="Proteomes" id="UP000821845">
    <property type="component" value="Chromosome 9"/>
</dbReference>
<reference evidence="1" key="1">
    <citation type="submission" date="2020-05" db="EMBL/GenBank/DDBJ databases">
        <title>Large-scale comparative analyses of tick genomes elucidate their genetic diversity and vector capacities.</title>
        <authorList>
            <person name="Jia N."/>
            <person name="Wang J."/>
            <person name="Shi W."/>
            <person name="Du L."/>
            <person name="Sun Y."/>
            <person name="Zhan W."/>
            <person name="Jiang J."/>
            <person name="Wang Q."/>
            <person name="Zhang B."/>
            <person name="Ji P."/>
            <person name="Sakyi L.B."/>
            <person name="Cui X."/>
            <person name="Yuan T."/>
            <person name="Jiang B."/>
            <person name="Yang W."/>
            <person name="Lam T.T.-Y."/>
            <person name="Chang Q."/>
            <person name="Ding S."/>
            <person name="Wang X."/>
            <person name="Zhu J."/>
            <person name="Ruan X."/>
            <person name="Zhao L."/>
            <person name="Wei J."/>
            <person name="Que T."/>
            <person name="Du C."/>
            <person name="Cheng J."/>
            <person name="Dai P."/>
            <person name="Han X."/>
            <person name="Huang E."/>
            <person name="Gao Y."/>
            <person name="Liu J."/>
            <person name="Shao H."/>
            <person name="Ye R."/>
            <person name="Li L."/>
            <person name="Wei W."/>
            <person name="Wang X."/>
            <person name="Wang C."/>
            <person name="Yang T."/>
            <person name="Huo Q."/>
            <person name="Li W."/>
            <person name="Guo W."/>
            <person name="Chen H."/>
            <person name="Zhou L."/>
            <person name="Ni X."/>
            <person name="Tian J."/>
            <person name="Zhou Y."/>
            <person name="Sheng Y."/>
            <person name="Liu T."/>
            <person name="Pan Y."/>
            <person name="Xia L."/>
            <person name="Li J."/>
            <person name="Zhao F."/>
            <person name="Cao W."/>
        </authorList>
    </citation>
    <scope>NUCLEOTIDE SEQUENCE</scope>
    <source>
        <strain evidence="1">Hyas-2018</strain>
    </source>
</reference>
<gene>
    <name evidence="1" type="ORF">HPB50_007246</name>
</gene>
<dbReference type="EMBL" id="CM023489">
    <property type="protein sequence ID" value="KAH6921991.1"/>
    <property type="molecule type" value="Genomic_DNA"/>
</dbReference>
<evidence type="ECO:0000313" key="1">
    <source>
        <dbReference type="EMBL" id="KAH6921991.1"/>
    </source>
</evidence>
<proteinExistence type="predicted"/>
<evidence type="ECO:0000313" key="2">
    <source>
        <dbReference type="Proteomes" id="UP000821845"/>
    </source>
</evidence>
<organism evidence="1 2">
    <name type="scientific">Hyalomma asiaticum</name>
    <name type="common">Tick</name>
    <dbReference type="NCBI Taxonomy" id="266040"/>
    <lineage>
        <taxon>Eukaryota</taxon>
        <taxon>Metazoa</taxon>
        <taxon>Ecdysozoa</taxon>
        <taxon>Arthropoda</taxon>
        <taxon>Chelicerata</taxon>
        <taxon>Arachnida</taxon>
        <taxon>Acari</taxon>
        <taxon>Parasitiformes</taxon>
        <taxon>Ixodida</taxon>
        <taxon>Ixodoidea</taxon>
        <taxon>Ixodidae</taxon>
        <taxon>Hyalomminae</taxon>
        <taxon>Hyalomma</taxon>
    </lineage>
</organism>
<sequence length="146" mass="16438">MLHFVQTVQSYVASQVMQASLAELRTELNREAQSVDDLRNAHFGFLKRLSQRLLLGRRALPVRKLLHEALNAVLSFQTELAQCSWRTAGEGSQLSHPSFAKFVAAHSKFQKTVATLQTVVLSAPVMYLVVLMAFVRQMPQQKTDRA</sequence>
<name>A0ACB7RHR1_HYAAI</name>
<protein>
    <submittedName>
        <fullName evidence="1">Uncharacterized protein</fullName>
    </submittedName>
</protein>
<accession>A0ACB7RHR1</accession>